<reference evidence="8" key="1">
    <citation type="journal article" date="2023" name="Mol. Phylogenet. Evol.">
        <title>Genome-scale phylogeny and comparative genomics of the fungal order Sordariales.</title>
        <authorList>
            <person name="Hensen N."/>
            <person name="Bonometti L."/>
            <person name="Westerberg I."/>
            <person name="Brannstrom I.O."/>
            <person name="Guillou S."/>
            <person name="Cros-Aarteil S."/>
            <person name="Calhoun S."/>
            <person name="Haridas S."/>
            <person name="Kuo A."/>
            <person name="Mondo S."/>
            <person name="Pangilinan J."/>
            <person name="Riley R."/>
            <person name="LaButti K."/>
            <person name="Andreopoulos B."/>
            <person name="Lipzen A."/>
            <person name="Chen C."/>
            <person name="Yan M."/>
            <person name="Daum C."/>
            <person name="Ng V."/>
            <person name="Clum A."/>
            <person name="Steindorff A."/>
            <person name="Ohm R.A."/>
            <person name="Martin F."/>
            <person name="Silar P."/>
            <person name="Natvig D.O."/>
            <person name="Lalanne C."/>
            <person name="Gautier V."/>
            <person name="Ament-Velasquez S.L."/>
            <person name="Kruys A."/>
            <person name="Hutchinson M.I."/>
            <person name="Powell A.J."/>
            <person name="Barry K."/>
            <person name="Miller A.N."/>
            <person name="Grigoriev I.V."/>
            <person name="Debuchy R."/>
            <person name="Gladieux P."/>
            <person name="Hiltunen Thoren M."/>
            <person name="Johannesson H."/>
        </authorList>
    </citation>
    <scope>NUCLEOTIDE SEQUENCE [LARGE SCALE GENOMIC DNA]</scope>
    <source>
        <strain evidence="8">CBS 340.73</strain>
    </source>
</reference>
<dbReference type="Gene3D" id="1.10.630.10">
    <property type="entry name" value="Cytochrome P450"/>
    <property type="match status" value="1"/>
</dbReference>
<evidence type="ECO:0008006" key="9">
    <source>
        <dbReference type="Google" id="ProtNLM"/>
    </source>
</evidence>
<proteinExistence type="inferred from homology"/>
<protein>
    <recommendedName>
        <fullName evidence="9">Cytochrome P450</fullName>
    </recommendedName>
</protein>
<evidence type="ECO:0000256" key="4">
    <source>
        <dbReference type="ARBA" id="ARBA00022723"/>
    </source>
</evidence>
<dbReference type="SUPFAM" id="SSF48264">
    <property type="entry name" value="Cytochrome P450"/>
    <property type="match status" value="1"/>
</dbReference>
<comment type="cofactor">
    <cofactor evidence="1">
        <name>heme</name>
        <dbReference type="ChEBI" id="CHEBI:30413"/>
    </cofactor>
</comment>
<dbReference type="Pfam" id="PF00067">
    <property type="entry name" value="p450"/>
    <property type="match status" value="1"/>
</dbReference>
<keyword evidence="6" id="KW-0560">Oxidoreductase</keyword>
<dbReference type="AlphaFoldDB" id="A0AAN6N5M5"/>
<sequence length="129" mass="14263">MLNNGPGNVMLALPVEEGKRSKASQAAKGKVGDWDPEGILKYDPERWLVREKGGGVVFNINAGPTHGFGAGPRACFGRKWANLELKIILLLIIWNFELEPTPEALSSFTAEEGMTRWPKQCYVRLKALP</sequence>
<evidence type="ECO:0000256" key="2">
    <source>
        <dbReference type="ARBA" id="ARBA00010617"/>
    </source>
</evidence>
<dbReference type="PANTHER" id="PTHR24305:SF166">
    <property type="entry name" value="CYTOCHROME P450 12A4, MITOCHONDRIAL-RELATED"/>
    <property type="match status" value="1"/>
</dbReference>
<dbReference type="PANTHER" id="PTHR24305">
    <property type="entry name" value="CYTOCHROME P450"/>
    <property type="match status" value="1"/>
</dbReference>
<keyword evidence="4 6" id="KW-0479">Metal-binding</keyword>
<dbReference type="PROSITE" id="PS00086">
    <property type="entry name" value="CYTOCHROME_P450"/>
    <property type="match status" value="1"/>
</dbReference>
<evidence type="ECO:0000256" key="6">
    <source>
        <dbReference type="RuleBase" id="RU000461"/>
    </source>
</evidence>
<gene>
    <name evidence="7" type="ORF">QBC46DRAFT_342349</name>
</gene>
<dbReference type="GO" id="GO:0004497">
    <property type="term" value="F:monooxygenase activity"/>
    <property type="evidence" value="ECO:0007669"/>
    <property type="project" value="UniProtKB-KW"/>
</dbReference>
<keyword evidence="5 6" id="KW-0408">Iron</keyword>
<evidence type="ECO:0000256" key="1">
    <source>
        <dbReference type="ARBA" id="ARBA00001971"/>
    </source>
</evidence>
<organism evidence="7 8">
    <name type="scientific">Diplogelasinospora grovesii</name>
    <dbReference type="NCBI Taxonomy" id="303347"/>
    <lineage>
        <taxon>Eukaryota</taxon>
        <taxon>Fungi</taxon>
        <taxon>Dikarya</taxon>
        <taxon>Ascomycota</taxon>
        <taxon>Pezizomycotina</taxon>
        <taxon>Sordariomycetes</taxon>
        <taxon>Sordariomycetidae</taxon>
        <taxon>Sordariales</taxon>
        <taxon>Diplogelasinosporaceae</taxon>
        <taxon>Diplogelasinospora</taxon>
    </lineage>
</organism>
<keyword evidence="8" id="KW-1185">Reference proteome</keyword>
<dbReference type="GO" id="GO:0020037">
    <property type="term" value="F:heme binding"/>
    <property type="evidence" value="ECO:0007669"/>
    <property type="project" value="InterPro"/>
</dbReference>
<dbReference type="InterPro" id="IPR017972">
    <property type="entry name" value="Cyt_P450_CS"/>
</dbReference>
<evidence type="ECO:0000256" key="3">
    <source>
        <dbReference type="ARBA" id="ARBA00022617"/>
    </source>
</evidence>
<keyword evidence="3 6" id="KW-0349">Heme</keyword>
<keyword evidence="6" id="KW-0503">Monooxygenase</keyword>
<comment type="similarity">
    <text evidence="2 6">Belongs to the cytochrome P450 family.</text>
</comment>
<comment type="caution">
    <text evidence="7">The sequence shown here is derived from an EMBL/GenBank/DDBJ whole genome shotgun (WGS) entry which is preliminary data.</text>
</comment>
<dbReference type="EMBL" id="MU853808">
    <property type="protein sequence ID" value="KAK3939625.1"/>
    <property type="molecule type" value="Genomic_DNA"/>
</dbReference>
<evidence type="ECO:0000313" key="7">
    <source>
        <dbReference type="EMBL" id="KAK3939625.1"/>
    </source>
</evidence>
<evidence type="ECO:0000256" key="5">
    <source>
        <dbReference type="ARBA" id="ARBA00023004"/>
    </source>
</evidence>
<dbReference type="InterPro" id="IPR036396">
    <property type="entry name" value="Cyt_P450_sf"/>
</dbReference>
<accession>A0AAN6N5M5</accession>
<dbReference type="InterPro" id="IPR050121">
    <property type="entry name" value="Cytochrome_P450_monoxygenase"/>
</dbReference>
<name>A0AAN6N5M5_9PEZI</name>
<dbReference type="GO" id="GO:0016705">
    <property type="term" value="F:oxidoreductase activity, acting on paired donors, with incorporation or reduction of molecular oxygen"/>
    <property type="evidence" value="ECO:0007669"/>
    <property type="project" value="InterPro"/>
</dbReference>
<dbReference type="Proteomes" id="UP001303473">
    <property type="component" value="Unassembled WGS sequence"/>
</dbReference>
<dbReference type="GO" id="GO:0005506">
    <property type="term" value="F:iron ion binding"/>
    <property type="evidence" value="ECO:0007669"/>
    <property type="project" value="InterPro"/>
</dbReference>
<evidence type="ECO:0000313" key="8">
    <source>
        <dbReference type="Proteomes" id="UP001303473"/>
    </source>
</evidence>
<dbReference type="InterPro" id="IPR001128">
    <property type="entry name" value="Cyt_P450"/>
</dbReference>